<dbReference type="AlphaFoldDB" id="A0A0M8N027"/>
<dbReference type="PANTHER" id="PTHR16222:SF28">
    <property type="entry name" value="ADP-RIBOSYLGLYCOHYDROLASE"/>
    <property type="match status" value="1"/>
</dbReference>
<keyword evidence="1" id="KW-0460">Magnesium</keyword>
<protein>
    <recommendedName>
        <fullName evidence="4">ADP-ribosylglycohydrolase</fullName>
    </recommendedName>
</protein>
<dbReference type="EMBL" id="LGSR01000006">
    <property type="protein sequence ID" value="KOS22338.1"/>
    <property type="molecule type" value="Genomic_DNA"/>
</dbReference>
<dbReference type="PANTHER" id="PTHR16222">
    <property type="entry name" value="ADP-RIBOSYLGLYCOHYDROLASE"/>
    <property type="match status" value="1"/>
</dbReference>
<dbReference type="GO" id="GO:0046872">
    <property type="term" value="F:metal ion binding"/>
    <property type="evidence" value="ECO:0007669"/>
    <property type="project" value="UniProtKB-KW"/>
</dbReference>
<organism evidence="2 3">
    <name type="scientific">Escovopsis weberi</name>
    <dbReference type="NCBI Taxonomy" id="150374"/>
    <lineage>
        <taxon>Eukaryota</taxon>
        <taxon>Fungi</taxon>
        <taxon>Dikarya</taxon>
        <taxon>Ascomycota</taxon>
        <taxon>Pezizomycotina</taxon>
        <taxon>Sordariomycetes</taxon>
        <taxon>Hypocreomycetidae</taxon>
        <taxon>Hypocreales</taxon>
        <taxon>Hypocreaceae</taxon>
        <taxon>Escovopsis</taxon>
    </lineage>
</organism>
<accession>A0A0M8N027</accession>
<sequence>MAPSLALPQDNLMALARESMHDLIVGCLFGSALGDAIGLYTEFLSGETSARAYPSRSFVLHPTASATPLRHDSHRDPHLPGDWTDDTDHAVLMLLSFLHSDGGDPDPNDFAARLHTWVQMGLRALDTLPLGLGHTVGSIVRSKDYLEDPQGAARRFWVKGGHKAAPNGSLMRTHPVGLFCVGKTLDETFQMALDFSVVTHADPRCVISCVIGSALIRGLVRREVRTEADVDALISKALEWYEPVGIEEPELDMGELRRHANPGGLAELELDDSLKMGYVFKTFGAGMHLLRRAMRELAGKSDALPARMALFETLMVDLVMQGGDADTNACFAGALLGAYLGWRALPPHWRDGLRHGSWLMGKAEGLSSLLGVGERQYSGSQDADTAPDGGRGYLTQKEVEKKFMLLQAEMASRNHERAKQGKGKRRR</sequence>
<dbReference type="InterPro" id="IPR050792">
    <property type="entry name" value="ADP-ribosylglycohydrolase"/>
</dbReference>
<evidence type="ECO:0000313" key="3">
    <source>
        <dbReference type="Proteomes" id="UP000053831"/>
    </source>
</evidence>
<dbReference type="SUPFAM" id="SSF101478">
    <property type="entry name" value="ADP-ribosylglycohydrolase"/>
    <property type="match status" value="1"/>
</dbReference>
<feature type="binding site" evidence="1">
    <location>
        <position position="84"/>
    </location>
    <ligand>
        <name>Mg(2+)</name>
        <dbReference type="ChEBI" id="CHEBI:18420"/>
        <label>1</label>
    </ligand>
</feature>
<feature type="binding site" evidence="1">
    <location>
        <position position="327"/>
    </location>
    <ligand>
        <name>Mg(2+)</name>
        <dbReference type="ChEBI" id="CHEBI:18420"/>
        <label>1</label>
    </ligand>
</feature>
<proteinExistence type="predicted"/>
<comment type="cofactor">
    <cofactor evidence="1">
        <name>Mg(2+)</name>
        <dbReference type="ChEBI" id="CHEBI:18420"/>
    </cofactor>
    <text evidence="1">Binds 2 magnesium ions per subunit.</text>
</comment>
<evidence type="ECO:0000256" key="1">
    <source>
        <dbReference type="PIRSR" id="PIRSR605502-1"/>
    </source>
</evidence>
<dbReference type="STRING" id="150374.A0A0M8N027"/>
<evidence type="ECO:0000313" key="2">
    <source>
        <dbReference type="EMBL" id="KOS22338.1"/>
    </source>
</evidence>
<keyword evidence="1" id="KW-0479">Metal-binding</keyword>
<evidence type="ECO:0008006" key="4">
    <source>
        <dbReference type="Google" id="ProtNLM"/>
    </source>
</evidence>
<feature type="binding site" evidence="1">
    <location>
        <position position="85"/>
    </location>
    <ligand>
        <name>Mg(2+)</name>
        <dbReference type="ChEBI" id="CHEBI:18420"/>
        <label>1</label>
    </ligand>
</feature>
<comment type="caution">
    <text evidence="2">The sequence shown here is derived from an EMBL/GenBank/DDBJ whole genome shotgun (WGS) entry which is preliminary data.</text>
</comment>
<dbReference type="InterPro" id="IPR036705">
    <property type="entry name" value="Ribosyl_crysJ1_sf"/>
</dbReference>
<dbReference type="InterPro" id="IPR005502">
    <property type="entry name" value="Ribosyl_crysJ1"/>
</dbReference>
<dbReference type="Proteomes" id="UP000053831">
    <property type="component" value="Unassembled WGS sequence"/>
</dbReference>
<feature type="binding site" evidence="1">
    <location>
        <position position="86"/>
    </location>
    <ligand>
        <name>Mg(2+)</name>
        <dbReference type="ChEBI" id="CHEBI:18420"/>
        <label>1</label>
    </ligand>
</feature>
<dbReference type="Gene3D" id="1.10.4080.10">
    <property type="entry name" value="ADP-ribosylation/Crystallin J1"/>
    <property type="match status" value="1"/>
</dbReference>
<reference evidence="2 3" key="1">
    <citation type="submission" date="2015-07" db="EMBL/GenBank/DDBJ databases">
        <title>The genome of the fungus Escovopsis weberi, a specialized disease agent of ant agriculture.</title>
        <authorList>
            <person name="de Man T.J."/>
            <person name="Stajich J.E."/>
            <person name="Kubicek C.P."/>
            <person name="Chenthamara K."/>
            <person name="Atanasova L."/>
            <person name="Druzhinina I.S."/>
            <person name="Birnbaum S."/>
            <person name="Barribeau S.M."/>
            <person name="Teiling C."/>
            <person name="Suen G."/>
            <person name="Currie C."/>
            <person name="Gerardo N.M."/>
        </authorList>
    </citation>
    <scope>NUCLEOTIDE SEQUENCE [LARGE SCALE GENOMIC DNA]</scope>
</reference>
<name>A0A0M8N027_ESCWE</name>
<dbReference type="Pfam" id="PF03747">
    <property type="entry name" value="ADP_ribosyl_GH"/>
    <property type="match status" value="1"/>
</dbReference>
<gene>
    <name evidence="2" type="ORF">ESCO_002022</name>
</gene>
<dbReference type="OrthoDB" id="2021138at2759"/>
<feature type="binding site" evidence="1">
    <location>
        <position position="324"/>
    </location>
    <ligand>
        <name>Mg(2+)</name>
        <dbReference type="ChEBI" id="CHEBI:18420"/>
        <label>1</label>
    </ligand>
</feature>
<keyword evidence="3" id="KW-1185">Reference proteome</keyword>
<feature type="binding site" evidence="1">
    <location>
        <position position="326"/>
    </location>
    <ligand>
        <name>Mg(2+)</name>
        <dbReference type="ChEBI" id="CHEBI:18420"/>
        <label>1</label>
    </ligand>
</feature>